<dbReference type="AlphaFoldDB" id="A0A0F9TJV5"/>
<gene>
    <name evidence="1" type="ORF">LCGC14_0720580</name>
</gene>
<dbReference type="EMBL" id="LAZR01001630">
    <property type="protein sequence ID" value="KKN41708.1"/>
    <property type="molecule type" value="Genomic_DNA"/>
</dbReference>
<organism evidence="1">
    <name type="scientific">marine sediment metagenome</name>
    <dbReference type="NCBI Taxonomy" id="412755"/>
    <lineage>
        <taxon>unclassified sequences</taxon>
        <taxon>metagenomes</taxon>
        <taxon>ecological metagenomes</taxon>
    </lineage>
</organism>
<proteinExistence type="predicted"/>
<name>A0A0F9TJV5_9ZZZZ</name>
<sequence>MLKVKELKPKHIFYPHVIEMEHLEDVEMMERIVDSYYLNHITMPSDGTSSLRQELQRIISRYK</sequence>
<evidence type="ECO:0000313" key="1">
    <source>
        <dbReference type="EMBL" id="KKN41708.1"/>
    </source>
</evidence>
<comment type="caution">
    <text evidence="1">The sequence shown here is derived from an EMBL/GenBank/DDBJ whole genome shotgun (WGS) entry which is preliminary data.</text>
</comment>
<protein>
    <submittedName>
        <fullName evidence="1">Uncharacterized protein</fullName>
    </submittedName>
</protein>
<accession>A0A0F9TJV5</accession>
<reference evidence="1" key="1">
    <citation type="journal article" date="2015" name="Nature">
        <title>Complex archaea that bridge the gap between prokaryotes and eukaryotes.</title>
        <authorList>
            <person name="Spang A."/>
            <person name="Saw J.H."/>
            <person name="Jorgensen S.L."/>
            <person name="Zaremba-Niedzwiedzka K."/>
            <person name="Martijn J."/>
            <person name="Lind A.E."/>
            <person name="van Eijk R."/>
            <person name="Schleper C."/>
            <person name="Guy L."/>
            <person name="Ettema T.J."/>
        </authorList>
    </citation>
    <scope>NUCLEOTIDE SEQUENCE</scope>
</reference>